<gene>
    <name evidence="1" type="ORF">MON38_01130</name>
</gene>
<comment type="caution">
    <text evidence="1">The sequence shown here is derived from an EMBL/GenBank/DDBJ whole genome shotgun (WGS) entry which is preliminary data.</text>
</comment>
<evidence type="ECO:0008006" key="3">
    <source>
        <dbReference type="Google" id="ProtNLM"/>
    </source>
</evidence>
<dbReference type="AlphaFoldDB" id="A0A9X1VBE8"/>
<protein>
    <recommendedName>
        <fullName evidence="3">Phosphate ABC transporter substrate-binding protein</fullName>
    </recommendedName>
</protein>
<dbReference type="EMBL" id="JALBGC010000001">
    <property type="protein sequence ID" value="MCI1186004.1"/>
    <property type="molecule type" value="Genomic_DNA"/>
</dbReference>
<proteinExistence type="predicted"/>
<keyword evidence="2" id="KW-1185">Reference proteome</keyword>
<dbReference type="Proteomes" id="UP001139193">
    <property type="component" value="Unassembled WGS sequence"/>
</dbReference>
<organism evidence="1 2">
    <name type="scientific">Hymenobacter cyanobacteriorum</name>
    <dbReference type="NCBI Taxonomy" id="2926463"/>
    <lineage>
        <taxon>Bacteria</taxon>
        <taxon>Pseudomonadati</taxon>
        <taxon>Bacteroidota</taxon>
        <taxon>Cytophagia</taxon>
        <taxon>Cytophagales</taxon>
        <taxon>Hymenobacteraceae</taxon>
        <taxon>Hymenobacter</taxon>
    </lineage>
</organism>
<sequence>MKRVKQLKKAYGTVMNGTLVDFPAKISNVQLARTIHCKQECTYCFPHGWETHNSTVVNRQRSWKRFRHTQWNG</sequence>
<evidence type="ECO:0000313" key="1">
    <source>
        <dbReference type="EMBL" id="MCI1186004.1"/>
    </source>
</evidence>
<evidence type="ECO:0000313" key="2">
    <source>
        <dbReference type="Proteomes" id="UP001139193"/>
    </source>
</evidence>
<dbReference type="RefSeq" id="WP_241934293.1">
    <property type="nucleotide sequence ID" value="NZ_JALBGC010000001.1"/>
</dbReference>
<name>A0A9X1VBE8_9BACT</name>
<reference evidence="1" key="1">
    <citation type="submission" date="2022-03" db="EMBL/GenBank/DDBJ databases">
        <title>Bacterial whole genome sequence for Hymenobacter sp. DH14.</title>
        <authorList>
            <person name="Le V."/>
        </authorList>
    </citation>
    <scope>NUCLEOTIDE SEQUENCE</scope>
    <source>
        <strain evidence="1">DH14</strain>
    </source>
</reference>
<accession>A0A9X1VBE8</accession>